<dbReference type="Pfam" id="PF06314">
    <property type="entry name" value="ADC"/>
    <property type="match status" value="1"/>
</dbReference>
<comment type="caution">
    <text evidence="1">The sequence shown here is derived from an EMBL/GenBank/DDBJ whole genome shotgun (WGS) entry which is preliminary data.</text>
</comment>
<proteinExistence type="predicted"/>
<dbReference type="Proteomes" id="UP000011513">
    <property type="component" value="Unassembled WGS sequence"/>
</dbReference>
<dbReference type="EMBL" id="AOIV01000041">
    <property type="protein sequence ID" value="ELZ27060.1"/>
    <property type="molecule type" value="Genomic_DNA"/>
</dbReference>
<gene>
    <name evidence="1" type="ORF">C474_16969</name>
</gene>
<sequence>MTLSTGETVTLPLSTEATMLGAVFTVPRRQLAALLPDGLRPMRVTAGGKAAVTFLSVEYHRIGNGEIDPYNEFAVVLPAVHESATTVPYLSALTHGTSGYMWYLPVTTEPAKALGVDIWGFPKVVADITHRDDGTRRRTTVTVDGDRFITFETTYPPSMEMRDDGYTYTVKDDTLLRVPNEVHGEIGAWPFTDEVSVAFGDSHRAEPLRELGIGDRALARVSVKGEVQFHPGEPLFGE</sequence>
<dbReference type="AlphaFoldDB" id="M0CV24"/>
<name>M0CV24_HALPD</name>
<dbReference type="SUPFAM" id="SSF160104">
    <property type="entry name" value="Acetoacetate decarboxylase-like"/>
    <property type="match status" value="1"/>
</dbReference>
<dbReference type="GO" id="GO:0016829">
    <property type="term" value="F:lyase activity"/>
    <property type="evidence" value="ECO:0007669"/>
    <property type="project" value="InterPro"/>
</dbReference>
<dbReference type="Gene3D" id="2.40.400.10">
    <property type="entry name" value="Acetoacetate decarboxylase-like"/>
    <property type="match status" value="1"/>
</dbReference>
<evidence type="ECO:0000313" key="2">
    <source>
        <dbReference type="Proteomes" id="UP000011513"/>
    </source>
</evidence>
<dbReference type="InterPro" id="IPR010451">
    <property type="entry name" value="Acetoacetate_decarboxylase"/>
</dbReference>
<dbReference type="InterPro" id="IPR023375">
    <property type="entry name" value="ADC_dom_sf"/>
</dbReference>
<keyword evidence="2" id="KW-1185">Reference proteome</keyword>
<accession>M0CV24</accession>
<organism evidence="1 2">
    <name type="scientific">Halogeometricum pallidum JCM 14848</name>
    <dbReference type="NCBI Taxonomy" id="1227487"/>
    <lineage>
        <taxon>Archaea</taxon>
        <taxon>Methanobacteriati</taxon>
        <taxon>Methanobacteriota</taxon>
        <taxon>Stenosarchaea group</taxon>
        <taxon>Halobacteria</taxon>
        <taxon>Halobacteriales</taxon>
        <taxon>Haloferacaceae</taxon>
        <taxon>Halogeometricum</taxon>
    </lineage>
</organism>
<reference evidence="1 2" key="1">
    <citation type="journal article" date="2014" name="PLoS Genet.">
        <title>Phylogenetically driven sequencing of extremely halophilic archaea reveals strategies for static and dynamic osmo-response.</title>
        <authorList>
            <person name="Becker E.A."/>
            <person name="Seitzer P.M."/>
            <person name="Tritt A."/>
            <person name="Larsen D."/>
            <person name="Krusor M."/>
            <person name="Yao A.I."/>
            <person name="Wu D."/>
            <person name="Madern D."/>
            <person name="Eisen J.A."/>
            <person name="Darling A.E."/>
            <person name="Facciotti M.T."/>
        </authorList>
    </citation>
    <scope>NUCLEOTIDE SEQUENCE [LARGE SCALE GENOMIC DNA]</scope>
    <source>
        <strain evidence="1 2">JCM 14848</strain>
    </source>
</reference>
<dbReference type="eggNOG" id="arCOG09106">
    <property type="taxonomic scope" value="Archaea"/>
</dbReference>
<evidence type="ECO:0000313" key="1">
    <source>
        <dbReference type="EMBL" id="ELZ27060.1"/>
    </source>
</evidence>
<protein>
    <submittedName>
        <fullName evidence="1">Putative acetoacetate decarboxylase</fullName>
    </submittedName>
</protein>
<dbReference type="InParanoid" id="M0CV24"/>